<feature type="transmembrane region" description="Helical" evidence="1">
    <location>
        <begin position="51"/>
        <end position="73"/>
    </location>
</feature>
<gene>
    <name evidence="2" type="ORF">A3J04_02750</name>
</gene>
<feature type="transmembrane region" description="Helical" evidence="1">
    <location>
        <begin position="462"/>
        <end position="482"/>
    </location>
</feature>
<name>A0A1G2GY79_9BACT</name>
<evidence type="ECO:0008006" key="4">
    <source>
        <dbReference type="Google" id="ProtNLM"/>
    </source>
</evidence>
<reference evidence="2 3" key="1">
    <citation type="journal article" date="2016" name="Nat. Commun.">
        <title>Thousands of microbial genomes shed light on interconnected biogeochemical processes in an aquifer system.</title>
        <authorList>
            <person name="Anantharaman K."/>
            <person name="Brown C.T."/>
            <person name="Hug L.A."/>
            <person name="Sharon I."/>
            <person name="Castelle C.J."/>
            <person name="Probst A.J."/>
            <person name="Thomas B.C."/>
            <person name="Singh A."/>
            <person name="Wilkins M.J."/>
            <person name="Karaoz U."/>
            <person name="Brodie E.L."/>
            <person name="Williams K.H."/>
            <person name="Hubbard S.S."/>
            <person name="Banfield J.F."/>
        </authorList>
    </citation>
    <scope>NUCLEOTIDE SEQUENCE [LARGE SCALE GENOMIC DNA]</scope>
</reference>
<feature type="transmembrane region" description="Helical" evidence="1">
    <location>
        <begin position="430"/>
        <end position="450"/>
    </location>
</feature>
<keyword evidence="1" id="KW-1133">Transmembrane helix</keyword>
<protein>
    <recommendedName>
        <fullName evidence="4">Glycosyltransferase 2-like domain-containing protein</fullName>
    </recommendedName>
</protein>
<organism evidence="2 3">
    <name type="scientific">Candidatus Ryanbacteria bacterium RIFCSPLOWO2_02_FULL_47_14</name>
    <dbReference type="NCBI Taxonomy" id="1802129"/>
    <lineage>
        <taxon>Bacteria</taxon>
        <taxon>Candidatus Ryaniibacteriota</taxon>
    </lineage>
</organism>
<evidence type="ECO:0000256" key="1">
    <source>
        <dbReference type="SAM" id="Phobius"/>
    </source>
</evidence>
<dbReference type="AlphaFoldDB" id="A0A1G2GY79"/>
<evidence type="ECO:0000313" key="2">
    <source>
        <dbReference type="EMBL" id="OGZ55142.1"/>
    </source>
</evidence>
<comment type="caution">
    <text evidence="2">The sequence shown here is derived from an EMBL/GenBank/DDBJ whole genome shotgun (WGS) entry which is preliminary data.</text>
</comment>
<dbReference type="Gene3D" id="3.90.550.10">
    <property type="entry name" value="Spore Coat Polysaccharide Biosynthesis Protein SpsA, Chain A"/>
    <property type="match status" value="1"/>
</dbReference>
<proteinExistence type="predicted"/>
<dbReference type="PANTHER" id="PTHR36851:SF1">
    <property type="entry name" value="GLYCO_TRANS_2-LIKE DOMAIN-CONTAINING PROTEIN"/>
    <property type="match status" value="1"/>
</dbReference>
<feature type="transmembrane region" description="Helical" evidence="1">
    <location>
        <begin position="390"/>
        <end position="410"/>
    </location>
</feature>
<feature type="transmembrane region" description="Helical" evidence="1">
    <location>
        <begin position="22"/>
        <end position="45"/>
    </location>
</feature>
<dbReference type="EMBL" id="MHNZ01000037">
    <property type="protein sequence ID" value="OGZ55142.1"/>
    <property type="molecule type" value="Genomic_DNA"/>
</dbReference>
<dbReference type="PANTHER" id="PTHR36851">
    <property type="entry name" value="UNNAMED PRODUCT"/>
    <property type="match status" value="1"/>
</dbReference>
<keyword evidence="1" id="KW-0812">Transmembrane</keyword>
<dbReference type="STRING" id="1802129.A3J04_02750"/>
<evidence type="ECO:0000313" key="3">
    <source>
        <dbReference type="Proteomes" id="UP000177954"/>
    </source>
</evidence>
<keyword evidence="1" id="KW-0472">Membrane</keyword>
<dbReference type="Proteomes" id="UP000177954">
    <property type="component" value="Unassembled WGS sequence"/>
</dbReference>
<sequence>MSGSQKYIHVARASDLAGRDRILYRFFEILPGALAWATFGLMLGLSWRKPIWVAIFIIIFDLYWLVKTVFLSVHVRANWRRMRHNLAIDWGERLAALKWDHLWQLVVLPVTQEPYEVMRDSLDSLVSCAWPKERMIIVFAKEDYGPESHEIGERILREYKDRFGVFLVTYHPPALFGEMAGKGSNETYAMHKAQKIIDARGIPYADIIVSSFDIDTKLYRQFFFCLAWHFLTTEKPYRSSFQPVPLYHNNVWETGALSRVVATSGTFWQMMQQERPERLTTFSSHSMSFKGLVEIGFWQTNIVSEDSRIFWNHFFYYDGDWRVVPLSYPVSMDANLAPSFWQTAKNIYKQQRRWGWGVENIPYVFFHFVKNKNISREKKMRFMFNMIEGFWSWATNALMIFALGWLPVLFAGREESQQLIIQNVPHVTRWIMTLSMIGIVTSAVISQTMLKTTKDDYGLKRRLPLVLNWILMPLTIIVFGAFPGLEAQTRLALGGRFRLGFWVTPKSRQKP</sequence>
<accession>A0A1G2GY79</accession>
<dbReference type="InterPro" id="IPR029044">
    <property type="entry name" value="Nucleotide-diphossugar_trans"/>
</dbReference>